<name>A0AAD7D7F3_MYCRO</name>
<organism evidence="2 3">
    <name type="scientific">Mycena rosella</name>
    <name type="common">Pink bonnet</name>
    <name type="synonym">Agaricus rosellus</name>
    <dbReference type="NCBI Taxonomy" id="1033263"/>
    <lineage>
        <taxon>Eukaryota</taxon>
        <taxon>Fungi</taxon>
        <taxon>Dikarya</taxon>
        <taxon>Basidiomycota</taxon>
        <taxon>Agaricomycotina</taxon>
        <taxon>Agaricomycetes</taxon>
        <taxon>Agaricomycetidae</taxon>
        <taxon>Agaricales</taxon>
        <taxon>Marasmiineae</taxon>
        <taxon>Mycenaceae</taxon>
        <taxon>Mycena</taxon>
    </lineage>
</organism>
<comment type="caution">
    <text evidence="2">The sequence shown here is derived from an EMBL/GenBank/DDBJ whole genome shotgun (WGS) entry which is preliminary data.</text>
</comment>
<accession>A0AAD7D7F3</accession>
<dbReference type="AlphaFoldDB" id="A0AAD7D7F3"/>
<reference evidence="2" key="1">
    <citation type="submission" date="2023-03" db="EMBL/GenBank/DDBJ databases">
        <title>Massive genome expansion in bonnet fungi (Mycena s.s.) driven by repeated elements and novel gene families across ecological guilds.</title>
        <authorList>
            <consortium name="Lawrence Berkeley National Laboratory"/>
            <person name="Harder C.B."/>
            <person name="Miyauchi S."/>
            <person name="Viragh M."/>
            <person name="Kuo A."/>
            <person name="Thoen E."/>
            <person name="Andreopoulos B."/>
            <person name="Lu D."/>
            <person name="Skrede I."/>
            <person name="Drula E."/>
            <person name="Henrissat B."/>
            <person name="Morin E."/>
            <person name="Kohler A."/>
            <person name="Barry K."/>
            <person name="LaButti K."/>
            <person name="Morin E."/>
            <person name="Salamov A."/>
            <person name="Lipzen A."/>
            <person name="Mereny Z."/>
            <person name="Hegedus B."/>
            <person name="Baldrian P."/>
            <person name="Stursova M."/>
            <person name="Weitz H."/>
            <person name="Taylor A."/>
            <person name="Grigoriev I.V."/>
            <person name="Nagy L.G."/>
            <person name="Martin F."/>
            <person name="Kauserud H."/>
        </authorList>
    </citation>
    <scope>NUCLEOTIDE SEQUENCE</scope>
    <source>
        <strain evidence="2">CBHHK067</strain>
    </source>
</reference>
<feature type="region of interest" description="Disordered" evidence="1">
    <location>
        <begin position="42"/>
        <end position="77"/>
    </location>
</feature>
<feature type="region of interest" description="Disordered" evidence="1">
    <location>
        <begin position="93"/>
        <end position="114"/>
    </location>
</feature>
<sequence length="561" mass="63556">MGSKWATLKIPIVPQDWFHKTEEYGLVNPLVQYFHDKPRLEREAAERKKKLAAKKKEEKRIENGNAKKKGKDKNPSTQKAITKYFSRAGPPQGIPAPVIEEPEEPTVSSKKTQKRGTSWTLFDVPLIQSNKSNRLWAQFDDDIHLSWTIEYIKTETKEWTVGWADFCGHAQAFGEGYNGSFAALCRWDPGITAKQRQRVESHWNARGLYTEGMRKLPKYQLKQETCWRVATTKRIREEFEDEQMQQIMEEYEWEQLRQPENKRKKITAEAIKKALEKKSLGITGKKSVSQGSKIKGIVYFQYYSLSVIEHWLLEPMLDRTVKDLLPEPATNTPVKDSWLVPATNTQLRISRGSSNRYTSSGLVSGTSNQYYCQHRFDSGQCSIFPGFLDKTPVYTSGDACTQVVMHDIAWTCHSFPQIPHEWGSLKATDIPTSLHWHPLVAIQNATVQIGSPAKHLLFPRMTSNRPHRNIRAALSPGLALVPLVNHRLHPYFMSLSEASGNNMSDQPDVPDKGLCKGICYSVWSAIHGAIPSNKGKQFAAGDSVGLAGMTPETWTPQSGMK</sequence>
<dbReference type="EMBL" id="JARKIE010000114">
    <property type="protein sequence ID" value="KAJ7681757.1"/>
    <property type="molecule type" value="Genomic_DNA"/>
</dbReference>
<keyword evidence="3" id="KW-1185">Reference proteome</keyword>
<evidence type="ECO:0000313" key="2">
    <source>
        <dbReference type="EMBL" id="KAJ7681757.1"/>
    </source>
</evidence>
<evidence type="ECO:0000313" key="3">
    <source>
        <dbReference type="Proteomes" id="UP001221757"/>
    </source>
</evidence>
<dbReference type="Proteomes" id="UP001221757">
    <property type="component" value="Unassembled WGS sequence"/>
</dbReference>
<protein>
    <submittedName>
        <fullName evidence="2">Uncharacterized protein</fullName>
    </submittedName>
</protein>
<evidence type="ECO:0000256" key="1">
    <source>
        <dbReference type="SAM" id="MobiDB-lite"/>
    </source>
</evidence>
<proteinExistence type="predicted"/>
<gene>
    <name evidence="2" type="ORF">B0H17DRAFT_1138189</name>
</gene>